<reference evidence="2" key="2">
    <citation type="submission" date="2023-05" db="EMBL/GenBank/DDBJ databases">
        <authorList>
            <consortium name="Lawrence Berkeley National Laboratory"/>
            <person name="Steindorff A."/>
            <person name="Hensen N."/>
            <person name="Bonometti L."/>
            <person name="Westerberg I."/>
            <person name="Brannstrom I.O."/>
            <person name="Guillou S."/>
            <person name="Cros-Aarteil S."/>
            <person name="Calhoun S."/>
            <person name="Haridas S."/>
            <person name="Kuo A."/>
            <person name="Mondo S."/>
            <person name="Pangilinan J."/>
            <person name="Riley R."/>
            <person name="Labutti K."/>
            <person name="Andreopoulos B."/>
            <person name="Lipzen A."/>
            <person name="Chen C."/>
            <person name="Yanf M."/>
            <person name="Daum C."/>
            <person name="Ng V."/>
            <person name="Clum A."/>
            <person name="Ohm R."/>
            <person name="Martin F."/>
            <person name="Silar P."/>
            <person name="Natvig D."/>
            <person name="Lalanne C."/>
            <person name="Gautier V."/>
            <person name="Ament-Velasquez S.L."/>
            <person name="Kruys A."/>
            <person name="Hutchinson M.I."/>
            <person name="Powell A.J."/>
            <person name="Barry K."/>
            <person name="Miller A.N."/>
            <person name="Grigoriev I.V."/>
            <person name="Debuchy R."/>
            <person name="Gladieux P."/>
            <person name="Thoren M.H."/>
            <person name="Johannesson H."/>
        </authorList>
    </citation>
    <scope>NUCLEOTIDE SEQUENCE</scope>
    <source>
        <strain evidence="2">CBS 532.94</strain>
    </source>
</reference>
<feature type="region of interest" description="Disordered" evidence="1">
    <location>
        <begin position="573"/>
        <end position="595"/>
    </location>
</feature>
<sequence length="620" mass="70653">MDPYQDASRQQKGAGWLAQPGLRLTRHDPMDLDDPGPLQSRSQPSSVPQPRRHTSSILHHGASKTTGRPPACQTFCADASTGSSRPIPSSTPSFRRFSGNGLKRKAFNLDNDEDIIIVEHPSGGQPITPPITPPSNSQRGQHAKEVIDLTGSDDDDVMIIDPPAAELTRQLRPQWPMTSAIRSEKRLKLTHRGSASAAIQTQVQQIPKEHAPKTDASEELEVLPSVESVVDFFTLPVEVRDKIYRLLLVSQGPIHVRQLWTERIRRPSRRYSKNDDLETRIDTAILSVCRRTAVEGTRILYSENSFLYQLRDHAEECFPRHPQRGQKDQETRTINLAKYSHLIRHTEIELEPNRTEPEYEKLMAAALGTLAPRSDAANHRLPPCGPIHLHTLTITISPLITASSHGSFFLNVTGFFSRARDVLKQLQRIHVDFLRINVHVNSHIKKSTNSSSSSSTHRRRRPKPYHLQTTLDMRYLPRHNNHHNNNNNNNKMESADDQQEEPLETLLWRNDALIHEARRRQSDKTAETLRHLRRHIEAACLRPEKELRRGGVWEEHGAAEARRREQRARLEARLDGYSDHGGEDDDDDEDEEEDWRLGGDRKFLIISFVKVGGQMRAYRA</sequence>
<evidence type="ECO:0000313" key="3">
    <source>
        <dbReference type="Proteomes" id="UP001303760"/>
    </source>
</evidence>
<comment type="caution">
    <text evidence="2">The sequence shown here is derived from an EMBL/GenBank/DDBJ whole genome shotgun (WGS) entry which is preliminary data.</text>
</comment>
<name>A0AAN7CCX9_9PEZI</name>
<feature type="region of interest" description="Disordered" evidence="1">
    <location>
        <begin position="445"/>
        <end position="501"/>
    </location>
</feature>
<evidence type="ECO:0000313" key="2">
    <source>
        <dbReference type="EMBL" id="KAK4238703.1"/>
    </source>
</evidence>
<accession>A0AAN7CCX9</accession>
<dbReference type="AlphaFoldDB" id="A0AAN7CCX9"/>
<feature type="region of interest" description="Disordered" evidence="1">
    <location>
        <begin position="1"/>
        <end position="55"/>
    </location>
</feature>
<gene>
    <name evidence="2" type="ORF">C8A03DRAFT_14828</name>
</gene>
<evidence type="ECO:0000256" key="1">
    <source>
        <dbReference type="SAM" id="MobiDB-lite"/>
    </source>
</evidence>
<dbReference type="EMBL" id="MU860085">
    <property type="protein sequence ID" value="KAK4238703.1"/>
    <property type="molecule type" value="Genomic_DNA"/>
</dbReference>
<feature type="compositionally biased region" description="Low complexity" evidence="1">
    <location>
        <begin position="39"/>
        <end position="49"/>
    </location>
</feature>
<feature type="compositionally biased region" description="Acidic residues" evidence="1">
    <location>
        <begin position="582"/>
        <end position="594"/>
    </location>
</feature>
<protein>
    <submittedName>
        <fullName evidence="2">Uncharacterized protein</fullName>
    </submittedName>
</protein>
<organism evidence="2 3">
    <name type="scientific">Achaetomium macrosporum</name>
    <dbReference type="NCBI Taxonomy" id="79813"/>
    <lineage>
        <taxon>Eukaryota</taxon>
        <taxon>Fungi</taxon>
        <taxon>Dikarya</taxon>
        <taxon>Ascomycota</taxon>
        <taxon>Pezizomycotina</taxon>
        <taxon>Sordariomycetes</taxon>
        <taxon>Sordariomycetidae</taxon>
        <taxon>Sordariales</taxon>
        <taxon>Chaetomiaceae</taxon>
        <taxon>Achaetomium</taxon>
    </lineage>
</organism>
<feature type="region of interest" description="Disordered" evidence="1">
    <location>
        <begin position="120"/>
        <end position="140"/>
    </location>
</feature>
<reference evidence="2" key="1">
    <citation type="journal article" date="2023" name="Mol. Phylogenet. Evol.">
        <title>Genome-scale phylogeny and comparative genomics of the fungal order Sordariales.</title>
        <authorList>
            <person name="Hensen N."/>
            <person name="Bonometti L."/>
            <person name="Westerberg I."/>
            <person name="Brannstrom I.O."/>
            <person name="Guillou S."/>
            <person name="Cros-Aarteil S."/>
            <person name="Calhoun S."/>
            <person name="Haridas S."/>
            <person name="Kuo A."/>
            <person name="Mondo S."/>
            <person name="Pangilinan J."/>
            <person name="Riley R."/>
            <person name="LaButti K."/>
            <person name="Andreopoulos B."/>
            <person name="Lipzen A."/>
            <person name="Chen C."/>
            <person name="Yan M."/>
            <person name="Daum C."/>
            <person name="Ng V."/>
            <person name="Clum A."/>
            <person name="Steindorff A."/>
            <person name="Ohm R.A."/>
            <person name="Martin F."/>
            <person name="Silar P."/>
            <person name="Natvig D.O."/>
            <person name="Lalanne C."/>
            <person name="Gautier V."/>
            <person name="Ament-Velasquez S.L."/>
            <person name="Kruys A."/>
            <person name="Hutchinson M.I."/>
            <person name="Powell A.J."/>
            <person name="Barry K."/>
            <person name="Miller A.N."/>
            <person name="Grigoriev I.V."/>
            <person name="Debuchy R."/>
            <person name="Gladieux P."/>
            <person name="Hiltunen Thoren M."/>
            <person name="Johannesson H."/>
        </authorList>
    </citation>
    <scope>NUCLEOTIDE SEQUENCE</scope>
    <source>
        <strain evidence="2">CBS 532.94</strain>
    </source>
</reference>
<keyword evidence="3" id="KW-1185">Reference proteome</keyword>
<proteinExistence type="predicted"/>
<dbReference type="Proteomes" id="UP001303760">
    <property type="component" value="Unassembled WGS sequence"/>
</dbReference>